<comment type="caution">
    <text evidence="2">The sequence shown here is derived from an EMBL/GenBank/DDBJ whole genome shotgun (WGS) entry which is preliminary data.</text>
</comment>
<dbReference type="EMBL" id="PFBX01000049">
    <property type="protein sequence ID" value="PIT87149.1"/>
    <property type="molecule type" value="Genomic_DNA"/>
</dbReference>
<keyword evidence="1" id="KW-1133">Transmembrane helix</keyword>
<gene>
    <name evidence="2" type="ORF">COU31_04275</name>
</gene>
<feature type="transmembrane region" description="Helical" evidence="1">
    <location>
        <begin position="70"/>
        <end position="93"/>
    </location>
</feature>
<dbReference type="AlphaFoldDB" id="A0A2M6W2Y0"/>
<evidence type="ECO:0000313" key="2">
    <source>
        <dbReference type="EMBL" id="PIT87149.1"/>
    </source>
</evidence>
<accession>A0A2M6W2Y0</accession>
<name>A0A2M6W2Y0_9BACT</name>
<evidence type="ECO:0000313" key="3">
    <source>
        <dbReference type="Proteomes" id="UP000231183"/>
    </source>
</evidence>
<evidence type="ECO:0000256" key="1">
    <source>
        <dbReference type="SAM" id="Phobius"/>
    </source>
</evidence>
<keyword evidence="1" id="KW-0472">Membrane</keyword>
<sequence length="97" mass="10498">MKIKLSLPVKIGLLPAGIYTVITLFSLVLITATSSPGSNIDMSPLALLFLPGFLIVQTLFYGTLATGTVGTILIFIINILFYFLLGFILGKLIEKYS</sequence>
<protein>
    <submittedName>
        <fullName evidence="2">Uncharacterized protein</fullName>
    </submittedName>
</protein>
<keyword evidence="1" id="KW-0812">Transmembrane</keyword>
<dbReference type="Proteomes" id="UP000231183">
    <property type="component" value="Unassembled WGS sequence"/>
</dbReference>
<feature type="transmembrane region" description="Helical" evidence="1">
    <location>
        <begin position="12"/>
        <end position="33"/>
    </location>
</feature>
<organism evidence="2 3">
    <name type="scientific">Candidatus Magasanikbacteria bacterium CG10_big_fil_rev_8_21_14_0_10_40_10</name>
    <dbReference type="NCBI Taxonomy" id="1974648"/>
    <lineage>
        <taxon>Bacteria</taxon>
        <taxon>Candidatus Magasanikiibacteriota</taxon>
    </lineage>
</organism>
<feature type="transmembrane region" description="Helical" evidence="1">
    <location>
        <begin position="45"/>
        <end position="64"/>
    </location>
</feature>
<proteinExistence type="predicted"/>
<reference evidence="3" key="1">
    <citation type="submission" date="2017-09" db="EMBL/GenBank/DDBJ databases">
        <title>Depth-based differentiation of microbial function through sediment-hosted aquifers and enrichment of novel symbionts in the deep terrestrial subsurface.</title>
        <authorList>
            <person name="Probst A.J."/>
            <person name="Ladd B."/>
            <person name="Jarett J.K."/>
            <person name="Geller-Mcgrath D.E."/>
            <person name="Sieber C.M.K."/>
            <person name="Emerson J.B."/>
            <person name="Anantharaman K."/>
            <person name="Thomas B.C."/>
            <person name="Malmstrom R."/>
            <person name="Stieglmeier M."/>
            <person name="Klingl A."/>
            <person name="Woyke T."/>
            <person name="Ryan C.M."/>
            <person name="Banfield J.F."/>
        </authorList>
    </citation>
    <scope>NUCLEOTIDE SEQUENCE [LARGE SCALE GENOMIC DNA]</scope>
</reference>